<keyword evidence="2 4" id="KW-0813">Transport</keyword>
<keyword evidence="4" id="KW-0592">Phosphate transport</keyword>
<dbReference type="Pfam" id="PF12849">
    <property type="entry name" value="PBP_like_2"/>
    <property type="match status" value="1"/>
</dbReference>
<evidence type="ECO:0000256" key="3">
    <source>
        <dbReference type="ARBA" id="ARBA00022729"/>
    </source>
</evidence>
<dbReference type="Gene3D" id="3.40.190.10">
    <property type="entry name" value="Periplasmic binding protein-like II"/>
    <property type="match status" value="2"/>
</dbReference>
<evidence type="ECO:0000256" key="2">
    <source>
        <dbReference type="ARBA" id="ARBA00022448"/>
    </source>
</evidence>
<proteinExistence type="inferred from homology"/>
<dbReference type="SUPFAM" id="SSF53850">
    <property type="entry name" value="Periplasmic binding protein-like II"/>
    <property type="match status" value="1"/>
</dbReference>
<comment type="similarity">
    <text evidence="1 4">Belongs to the PstS family.</text>
</comment>
<dbReference type="CDD" id="cd13566">
    <property type="entry name" value="PBP2_phosphate"/>
    <property type="match status" value="1"/>
</dbReference>
<dbReference type="InterPro" id="IPR024370">
    <property type="entry name" value="PBP_domain"/>
</dbReference>
<feature type="domain" description="PBP" evidence="5">
    <location>
        <begin position="17"/>
        <end position="259"/>
    </location>
</feature>
<dbReference type="Proteomes" id="UP000886744">
    <property type="component" value="Unassembled WGS sequence"/>
</dbReference>
<reference evidence="6" key="2">
    <citation type="journal article" date="2021" name="PeerJ">
        <title>Extensive microbial diversity within the chicken gut microbiome revealed by metagenomics and culture.</title>
        <authorList>
            <person name="Gilroy R."/>
            <person name="Ravi A."/>
            <person name="Getino M."/>
            <person name="Pursley I."/>
            <person name="Horton D.L."/>
            <person name="Alikhan N.F."/>
            <person name="Baker D."/>
            <person name="Gharbi K."/>
            <person name="Hall N."/>
            <person name="Watson M."/>
            <person name="Adriaenssens E.M."/>
            <person name="Foster-Nyarko E."/>
            <person name="Jarju S."/>
            <person name="Secka A."/>
            <person name="Antonio M."/>
            <person name="Oren A."/>
            <person name="Chaudhuri R.R."/>
            <person name="La Ragione R."/>
            <person name="Hildebrand F."/>
            <person name="Pallen M.J."/>
        </authorList>
    </citation>
    <scope>NUCLEOTIDE SEQUENCE</scope>
    <source>
        <strain evidence="6">ChiHjej13B12-12457</strain>
    </source>
</reference>
<dbReference type="NCBIfam" id="TIGR02136">
    <property type="entry name" value="ptsS_2"/>
    <property type="match status" value="1"/>
</dbReference>
<sequence length="284" mass="30979">MNRKKILISVFVAMLAAGSAQAQRVKGSDTLLPLTQELAEDYLEEHPEGEVIVTGGGSGVGIAALMENTTDIAMASRRIKFGEKMKFAEAGLQAREVIVAYDALAVVVNPSNPVTQLTREQLEDIFRGKITNWKEVGGEDRKIVVYSRETSSGTYEFFKESVLDNKNYMSSILSMPATGAIIQSVKQTKGAIGYIGLAYLNRYVKPLAVSYDGGEHYAVPSVETAADGSYPIVRPLYYYYDATKEQTVSSFISYALSPEGQKSVLEQGFVPVRMEGDGGEAVQR</sequence>
<protein>
    <recommendedName>
        <fullName evidence="4">Phosphate-binding protein</fullName>
    </recommendedName>
</protein>
<gene>
    <name evidence="6" type="ORF">IAC94_01425</name>
</gene>
<comment type="caution">
    <text evidence="6">The sequence shown here is derived from an EMBL/GenBank/DDBJ whole genome shotgun (WGS) entry which is preliminary data.</text>
</comment>
<evidence type="ECO:0000256" key="4">
    <source>
        <dbReference type="RuleBase" id="RU367119"/>
    </source>
</evidence>
<organism evidence="6 7">
    <name type="scientific">Candidatus Coprenecus avistercoris</name>
    <dbReference type="NCBI Taxonomy" id="2840730"/>
    <lineage>
        <taxon>Bacteria</taxon>
        <taxon>Pseudomonadati</taxon>
        <taxon>Bacteroidota</taxon>
        <taxon>Bacteroidia</taxon>
        <taxon>Bacteroidales</taxon>
        <taxon>Rikenellaceae</taxon>
        <taxon>Rikenellaceae incertae sedis</taxon>
        <taxon>Candidatus Coprenecus</taxon>
    </lineage>
</organism>
<reference evidence="6" key="1">
    <citation type="submission" date="2020-10" db="EMBL/GenBank/DDBJ databases">
        <authorList>
            <person name="Gilroy R."/>
        </authorList>
    </citation>
    <scope>NUCLEOTIDE SEQUENCE</scope>
    <source>
        <strain evidence="6">ChiHjej13B12-12457</strain>
    </source>
</reference>
<evidence type="ECO:0000256" key="1">
    <source>
        <dbReference type="ARBA" id="ARBA00008725"/>
    </source>
</evidence>
<dbReference type="GO" id="GO:0006817">
    <property type="term" value="P:phosphate ion transport"/>
    <property type="evidence" value="ECO:0007669"/>
    <property type="project" value="UniProtKB-UniRule"/>
</dbReference>
<evidence type="ECO:0000259" key="5">
    <source>
        <dbReference type="Pfam" id="PF12849"/>
    </source>
</evidence>
<dbReference type="EMBL" id="DVHI01000023">
    <property type="protein sequence ID" value="HIR62169.1"/>
    <property type="molecule type" value="Genomic_DNA"/>
</dbReference>
<evidence type="ECO:0000313" key="7">
    <source>
        <dbReference type="Proteomes" id="UP000886744"/>
    </source>
</evidence>
<feature type="signal peptide" evidence="4">
    <location>
        <begin position="1"/>
        <end position="22"/>
    </location>
</feature>
<evidence type="ECO:0000313" key="6">
    <source>
        <dbReference type="EMBL" id="HIR62169.1"/>
    </source>
</evidence>
<dbReference type="PANTHER" id="PTHR30570">
    <property type="entry name" value="PERIPLASMIC PHOSPHATE BINDING COMPONENT OF PHOSPHATE ABC TRANSPORTER"/>
    <property type="match status" value="1"/>
</dbReference>
<dbReference type="FunFam" id="3.40.190.10:FF:000204">
    <property type="entry name" value="Phosphate ABC transporter substrate-binding protein"/>
    <property type="match status" value="1"/>
</dbReference>
<dbReference type="InterPro" id="IPR011862">
    <property type="entry name" value="Phos-bd"/>
</dbReference>
<feature type="chain" id="PRO_5039749288" description="Phosphate-binding protein" evidence="4">
    <location>
        <begin position="23"/>
        <end position="284"/>
    </location>
</feature>
<dbReference type="InterPro" id="IPR050811">
    <property type="entry name" value="Phosphate_ABC_transporter"/>
</dbReference>
<dbReference type="GO" id="GO:0042301">
    <property type="term" value="F:phosphate ion binding"/>
    <property type="evidence" value="ECO:0007669"/>
    <property type="project" value="UniProtKB-UniRule"/>
</dbReference>
<dbReference type="AlphaFoldDB" id="A0A9D1J6I6"/>
<dbReference type="PANTHER" id="PTHR30570:SF1">
    <property type="entry name" value="PHOSPHATE-BINDING PROTEIN PSTS"/>
    <property type="match status" value="1"/>
</dbReference>
<keyword evidence="3 4" id="KW-0732">Signal</keyword>
<accession>A0A9D1J6I6</accession>
<comment type="function">
    <text evidence="4">Involved in the system for phosphate transport across the cytoplasmic membrane.</text>
</comment>
<name>A0A9D1J6I6_9BACT</name>